<gene>
    <name evidence="1" type="ORF">FK529_16570</name>
</gene>
<evidence type="ECO:0000313" key="2">
    <source>
        <dbReference type="Proteomes" id="UP000317291"/>
    </source>
</evidence>
<dbReference type="RefSeq" id="WP_205124400.1">
    <property type="nucleotide sequence ID" value="NZ_VIGW01000012.1"/>
</dbReference>
<sequence length="86" mass="8816">MPRPQAAAHGLWRPGLGLALWFTDDLGEPTAEPELAALPAPVAEVLGDRRPRRSVALAGPQGRLVAPALTLGPARAAALPDALAPS</sequence>
<proteinExistence type="predicted"/>
<evidence type="ECO:0000313" key="1">
    <source>
        <dbReference type="EMBL" id="TWS18125.1"/>
    </source>
</evidence>
<protein>
    <submittedName>
        <fullName evidence="1">Uncharacterized protein</fullName>
    </submittedName>
</protein>
<dbReference type="Proteomes" id="UP000317291">
    <property type="component" value="Unassembled WGS sequence"/>
</dbReference>
<reference evidence="1 2" key="1">
    <citation type="submission" date="2019-06" db="EMBL/GenBank/DDBJ databases">
        <title>Tsukamurella conjunctivitidis sp. nov., Tsukamurella assacharolytica sp. nov. and Tsukamurella sputae sp. nov. isolated from patients with conjunctivitis, bacteraemia (lymphoma) and respiratory infection (sputum) in Hong Kong.</title>
        <authorList>
            <person name="Teng J.L.L."/>
            <person name="Lee H.H."/>
            <person name="Fong J.Y.H."/>
            <person name="Fok K.M.N."/>
            <person name="Lau S.K.P."/>
            <person name="Woo P.C.Y."/>
        </authorList>
    </citation>
    <scope>NUCLEOTIDE SEQUENCE [LARGE SCALE GENOMIC DNA]</scope>
    <source>
        <strain evidence="1 2">HKU71</strain>
    </source>
</reference>
<feature type="non-terminal residue" evidence="1">
    <location>
        <position position="86"/>
    </location>
</feature>
<keyword evidence="2" id="KW-1185">Reference proteome</keyword>
<dbReference type="EMBL" id="VIGW01000012">
    <property type="protein sequence ID" value="TWS18125.1"/>
    <property type="molecule type" value="Genomic_DNA"/>
</dbReference>
<accession>A0A5C5R7M2</accession>
<name>A0A5C5R7M2_9ACTN</name>
<organism evidence="1 2">
    <name type="scientific">Tsukamurella asaccharolytica</name>
    <dbReference type="NCBI Taxonomy" id="2592067"/>
    <lineage>
        <taxon>Bacteria</taxon>
        <taxon>Bacillati</taxon>
        <taxon>Actinomycetota</taxon>
        <taxon>Actinomycetes</taxon>
        <taxon>Mycobacteriales</taxon>
        <taxon>Tsukamurellaceae</taxon>
        <taxon>Tsukamurella</taxon>
    </lineage>
</organism>
<dbReference type="AlphaFoldDB" id="A0A5C5R7M2"/>
<comment type="caution">
    <text evidence="1">The sequence shown here is derived from an EMBL/GenBank/DDBJ whole genome shotgun (WGS) entry which is preliminary data.</text>
</comment>